<dbReference type="EMBL" id="JBGNUJ010000007">
    <property type="protein sequence ID" value="KAL3957026.1"/>
    <property type="molecule type" value="Genomic_DNA"/>
</dbReference>
<name>A0ACC4DNK9_PURLI</name>
<gene>
    <name evidence="1" type="ORF">ACCO45_007604</name>
</gene>
<protein>
    <submittedName>
        <fullName evidence="1">Uncharacterized protein</fullName>
    </submittedName>
</protein>
<sequence length="63" mass="6935">MQHALQPPAMRLYAKFQSLTKVSRARDTPSTCAPAASGWRARNAVRLAAPIVSTLRGREMALR</sequence>
<dbReference type="Proteomes" id="UP001638806">
    <property type="component" value="Unassembled WGS sequence"/>
</dbReference>
<organism evidence="1 2">
    <name type="scientific">Purpureocillium lilacinum</name>
    <name type="common">Paecilomyces lilacinus</name>
    <dbReference type="NCBI Taxonomy" id="33203"/>
    <lineage>
        <taxon>Eukaryota</taxon>
        <taxon>Fungi</taxon>
        <taxon>Dikarya</taxon>
        <taxon>Ascomycota</taxon>
        <taxon>Pezizomycotina</taxon>
        <taxon>Sordariomycetes</taxon>
        <taxon>Hypocreomycetidae</taxon>
        <taxon>Hypocreales</taxon>
        <taxon>Ophiocordycipitaceae</taxon>
        <taxon>Purpureocillium</taxon>
    </lineage>
</organism>
<evidence type="ECO:0000313" key="1">
    <source>
        <dbReference type="EMBL" id="KAL3957026.1"/>
    </source>
</evidence>
<keyword evidence="2" id="KW-1185">Reference proteome</keyword>
<comment type="caution">
    <text evidence="1">The sequence shown here is derived from an EMBL/GenBank/DDBJ whole genome shotgun (WGS) entry which is preliminary data.</text>
</comment>
<accession>A0ACC4DNK9</accession>
<reference evidence="1" key="1">
    <citation type="submission" date="2024-12" db="EMBL/GenBank/DDBJ databases">
        <title>Comparative genomics and development of molecular markers within Purpureocillium lilacinum and among Purpureocillium species.</title>
        <authorList>
            <person name="Yeh Z.-Y."/>
            <person name="Ni N.-T."/>
            <person name="Lo P.-H."/>
            <person name="Mushyakhwo K."/>
            <person name="Lin C.-F."/>
            <person name="Nai Y.-S."/>
        </authorList>
    </citation>
    <scope>NUCLEOTIDE SEQUENCE</scope>
    <source>
        <strain evidence="1">NCHU-NPUST-175</strain>
    </source>
</reference>
<evidence type="ECO:0000313" key="2">
    <source>
        <dbReference type="Proteomes" id="UP001638806"/>
    </source>
</evidence>
<proteinExistence type="predicted"/>